<feature type="compositionally biased region" description="Basic and acidic residues" evidence="1">
    <location>
        <begin position="413"/>
        <end position="422"/>
    </location>
</feature>
<protein>
    <submittedName>
        <fullName evidence="2">Uncharacterized protein</fullName>
    </submittedName>
</protein>
<keyword evidence="3" id="KW-1185">Reference proteome</keyword>
<dbReference type="InParanoid" id="A0A3N4L2I7"/>
<accession>A0A3N4L2I7</accession>
<feature type="region of interest" description="Disordered" evidence="1">
    <location>
        <begin position="413"/>
        <end position="473"/>
    </location>
</feature>
<reference evidence="2 3" key="1">
    <citation type="journal article" date="2018" name="Nat. Ecol. Evol.">
        <title>Pezizomycetes genomes reveal the molecular basis of ectomycorrhizal truffle lifestyle.</title>
        <authorList>
            <person name="Murat C."/>
            <person name="Payen T."/>
            <person name="Noel B."/>
            <person name="Kuo A."/>
            <person name="Morin E."/>
            <person name="Chen J."/>
            <person name="Kohler A."/>
            <person name="Krizsan K."/>
            <person name="Balestrini R."/>
            <person name="Da Silva C."/>
            <person name="Montanini B."/>
            <person name="Hainaut M."/>
            <person name="Levati E."/>
            <person name="Barry K.W."/>
            <person name="Belfiori B."/>
            <person name="Cichocki N."/>
            <person name="Clum A."/>
            <person name="Dockter R.B."/>
            <person name="Fauchery L."/>
            <person name="Guy J."/>
            <person name="Iotti M."/>
            <person name="Le Tacon F."/>
            <person name="Lindquist E.A."/>
            <person name="Lipzen A."/>
            <person name="Malagnac F."/>
            <person name="Mello A."/>
            <person name="Molinier V."/>
            <person name="Miyauchi S."/>
            <person name="Poulain J."/>
            <person name="Riccioni C."/>
            <person name="Rubini A."/>
            <person name="Sitrit Y."/>
            <person name="Splivallo R."/>
            <person name="Traeger S."/>
            <person name="Wang M."/>
            <person name="Zifcakova L."/>
            <person name="Wipf D."/>
            <person name="Zambonelli A."/>
            <person name="Paolocci F."/>
            <person name="Nowrousian M."/>
            <person name="Ottonello S."/>
            <person name="Baldrian P."/>
            <person name="Spatafora J.W."/>
            <person name="Henrissat B."/>
            <person name="Nagy L.G."/>
            <person name="Aury J.M."/>
            <person name="Wincker P."/>
            <person name="Grigoriev I.V."/>
            <person name="Bonfante P."/>
            <person name="Martin F.M."/>
        </authorList>
    </citation>
    <scope>NUCLEOTIDE SEQUENCE [LARGE SCALE GENOMIC DNA]</scope>
    <source>
        <strain evidence="2 3">CCBAS932</strain>
    </source>
</reference>
<evidence type="ECO:0000313" key="2">
    <source>
        <dbReference type="EMBL" id="RPB17046.1"/>
    </source>
</evidence>
<organism evidence="2 3">
    <name type="scientific">Morchella conica CCBAS932</name>
    <dbReference type="NCBI Taxonomy" id="1392247"/>
    <lineage>
        <taxon>Eukaryota</taxon>
        <taxon>Fungi</taxon>
        <taxon>Dikarya</taxon>
        <taxon>Ascomycota</taxon>
        <taxon>Pezizomycotina</taxon>
        <taxon>Pezizomycetes</taxon>
        <taxon>Pezizales</taxon>
        <taxon>Morchellaceae</taxon>
        <taxon>Morchella</taxon>
    </lineage>
</organism>
<feature type="region of interest" description="Disordered" evidence="1">
    <location>
        <begin position="1"/>
        <end position="45"/>
    </location>
</feature>
<dbReference type="Proteomes" id="UP000277580">
    <property type="component" value="Unassembled WGS sequence"/>
</dbReference>
<evidence type="ECO:0000256" key="1">
    <source>
        <dbReference type="SAM" id="MobiDB-lite"/>
    </source>
</evidence>
<proteinExistence type="predicted"/>
<name>A0A3N4L2I7_9PEZI</name>
<dbReference type="AlphaFoldDB" id="A0A3N4L2I7"/>
<feature type="compositionally biased region" description="Polar residues" evidence="1">
    <location>
        <begin position="8"/>
        <end position="45"/>
    </location>
</feature>
<sequence length="473" mass="52620">MNPDISRTGMSVTHHSGRYSNISVGASRDSSLKYNTSDSSSPSYRSAGSMICVDGYLKTPEHKIFDLSRRRISPHWSVGKQVESNTPSPFELSPGEMEYPDEYVPSPKRWPSPASDTAWASSKDDSLRIRVQKANFSDYIASSDRMFVTDDTGSTLILGISESTQAKTNNVQHVGCQAEDCISALSQKLERKLFTSDLRDKLSADLRTISMSDHGAAQKPDNILPAELNKETSMTIGWNRKYKDLIAEMKLKGSIGKKEGEDQSKSENFRPVMINDPHWMDSPHLEPLERPRLDKLQRWGLAHRTSRANLLDPSPEVVGPRSLTPTPNEFQLLQGSSATLKQDCNFGNLEMSPGKGEAPSDSEDSDCCKHWEGFDDAYDISDPISPQQTGDEEDKWKLSMGKWAEKGVEVMKPVNEEGRDEGSMLSSPCSTRAVRWPSPISQSSDREYLLRDSPVSENDSADCPYHLDAEDTG</sequence>
<evidence type="ECO:0000313" key="3">
    <source>
        <dbReference type="Proteomes" id="UP000277580"/>
    </source>
</evidence>
<dbReference type="OrthoDB" id="5375771at2759"/>
<dbReference type="EMBL" id="ML119107">
    <property type="protein sequence ID" value="RPB17046.1"/>
    <property type="molecule type" value="Genomic_DNA"/>
</dbReference>
<gene>
    <name evidence="2" type="ORF">P167DRAFT_204539</name>
</gene>